<reference evidence="6" key="1">
    <citation type="submission" date="2016-03" db="EMBL/GenBank/DDBJ databases">
        <title>Mechanisms controlling the formation of the plant cell surface in tip-growing cells are functionally conserved among land plants.</title>
        <authorList>
            <person name="Honkanen S."/>
            <person name="Jones V.A."/>
            <person name="Morieri G."/>
            <person name="Champion C."/>
            <person name="Hetherington A.J."/>
            <person name="Kelly S."/>
            <person name="Saint-Marcoux D."/>
            <person name="Proust H."/>
            <person name="Prescott H."/>
            <person name="Dolan L."/>
        </authorList>
    </citation>
    <scope>NUCLEOTIDE SEQUENCE [LARGE SCALE GENOMIC DNA]</scope>
    <source>
        <tissue evidence="6">Whole gametophyte</tissue>
    </source>
</reference>
<evidence type="ECO:0000256" key="3">
    <source>
        <dbReference type="ARBA" id="ARBA00022833"/>
    </source>
</evidence>
<dbReference type="Gene3D" id="3.10.620.30">
    <property type="match status" value="1"/>
</dbReference>
<dbReference type="Proteomes" id="UP000077202">
    <property type="component" value="Unassembled WGS sequence"/>
</dbReference>
<dbReference type="EMBL" id="LVLJ01002146">
    <property type="protein sequence ID" value="OAE26619.1"/>
    <property type="molecule type" value="Genomic_DNA"/>
</dbReference>
<gene>
    <name evidence="6" type="ORF">AXG93_4542s1400</name>
</gene>
<evidence type="ECO:0000313" key="6">
    <source>
        <dbReference type="EMBL" id="OAE26619.1"/>
    </source>
</evidence>
<organism evidence="6 7">
    <name type="scientific">Marchantia polymorpha subsp. ruderalis</name>
    <dbReference type="NCBI Taxonomy" id="1480154"/>
    <lineage>
        <taxon>Eukaryota</taxon>
        <taxon>Viridiplantae</taxon>
        <taxon>Streptophyta</taxon>
        <taxon>Embryophyta</taxon>
        <taxon>Marchantiophyta</taxon>
        <taxon>Marchantiopsida</taxon>
        <taxon>Marchantiidae</taxon>
        <taxon>Marchantiales</taxon>
        <taxon>Marchantiaceae</taxon>
        <taxon>Marchantia</taxon>
    </lineage>
</organism>
<comment type="caution">
    <text evidence="6">The sequence shown here is derived from an EMBL/GenBank/DDBJ whole genome shotgun (WGS) entry which is preliminary data.</text>
</comment>
<name>A0A176W0N9_MARPO</name>
<dbReference type="GO" id="GO:0046872">
    <property type="term" value="F:metal ion binding"/>
    <property type="evidence" value="ECO:0007669"/>
    <property type="project" value="UniProtKB-KW"/>
</dbReference>
<feature type="region of interest" description="Disordered" evidence="4">
    <location>
        <begin position="1"/>
        <end position="36"/>
    </location>
</feature>
<dbReference type="AlphaFoldDB" id="A0A176W0N9"/>
<evidence type="ECO:0000256" key="1">
    <source>
        <dbReference type="ARBA" id="ARBA00009390"/>
    </source>
</evidence>
<dbReference type="Pfam" id="PF01841">
    <property type="entry name" value="Transglut_core"/>
    <property type="match status" value="1"/>
</dbReference>
<dbReference type="InterPro" id="IPR002931">
    <property type="entry name" value="Transglutaminase-like"/>
</dbReference>
<proteinExistence type="inferred from homology"/>
<dbReference type="GO" id="GO:0006516">
    <property type="term" value="P:glycoprotein catabolic process"/>
    <property type="evidence" value="ECO:0007669"/>
    <property type="project" value="TreeGrafter"/>
</dbReference>
<dbReference type="GO" id="GO:0000224">
    <property type="term" value="F:peptide-N4-(N-acetyl-beta-glucosaminyl)asparagine amidase activity"/>
    <property type="evidence" value="ECO:0007669"/>
    <property type="project" value="TreeGrafter"/>
</dbReference>
<dbReference type="PANTHER" id="PTHR12143:SF19">
    <property type="entry name" value="PEPTIDE-N(4)-(N-ACETYL-BETA-GLUCOSAMINYL)ASPARAGINE AMIDASE"/>
    <property type="match status" value="1"/>
</dbReference>
<dbReference type="InterPro" id="IPR050883">
    <property type="entry name" value="PNGase"/>
</dbReference>
<comment type="similarity">
    <text evidence="1">Belongs to the transglutaminase-like superfamily. PNGase family.</text>
</comment>
<evidence type="ECO:0000256" key="2">
    <source>
        <dbReference type="ARBA" id="ARBA00022723"/>
    </source>
</evidence>
<evidence type="ECO:0000256" key="4">
    <source>
        <dbReference type="SAM" id="MobiDB-lite"/>
    </source>
</evidence>
<dbReference type="PANTHER" id="PTHR12143">
    <property type="entry name" value="PEPTIDE N-GLYCANASE PNGASE -RELATED"/>
    <property type="match status" value="1"/>
</dbReference>
<evidence type="ECO:0000313" key="7">
    <source>
        <dbReference type="Proteomes" id="UP000077202"/>
    </source>
</evidence>
<keyword evidence="3" id="KW-0862">Zinc</keyword>
<accession>A0A176W0N9</accession>
<protein>
    <recommendedName>
        <fullName evidence="5">Transglutaminase-like domain-containing protein</fullName>
    </recommendedName>
</protein>
<dbReference type="GO" id="GO:0005829">
    <property type="term" value="C:cytosol"/>
    <property type="evidence" value="ECO:0007669"/>
    <property type="project" value="TreeGrafter"/>
</dbReference>
<dbReference type="Gene3D" id="2.20.25.10">
    <property type="match status" value="1"/>
</dbReference>
<feature type="domain" description="Transglutaminase-like" evidence="5">
    <location>
        <begin position="305"/>
        <end position="360"/>
    </location>
</feature>
<dbReference type="InterPro" id="IPR038765">
    <property type="entry name" value="Papain-like_cys_pep_sf"/>
</dbReference>
<sequence>MHLHPAGSTERRLSDDLATKRQTDGGQGQRTEHMQGIHVSCGGDEWRKRSGPLMNSICQAAELHRRIFWFSEPGTRGTREAGRQGAADGVARPIRSERAGNSRVGRSWCDEYFPVDSPAGRRRPRRCRQTEARGEGASSSCLPLSRTHQDDCRIMEDVGRENFLSKVQKYSVRCLTIFLSRVQPSLQQCMLYEDPDAQEAARRTVNRDALDEKALISLAKEGKFTPTKDEIEHAFLYQLLLWFKKSFRWVNQPECSNCGSPTIGTGGTVPNAEESRYMCDKVELFRCPSCYKDTRFPRYNDPRKLLETRSGRCGEWANCFTLYCRAFGYKSRLVLSFQDHVWTECYVTLFQRWVHLDPCEGIMDRPLLYEEGWKKIIDYIIALSYNGVHDVTQRYTRKWPEVLTRRTITTEENVKEVLMFLTMQCRADLPPAEWEELMALDQIEEEEIARSSRAEPADVESLPGRLSGNEEWRTLRGEMGNLQQPAPLTKECPVRKCYDEHVTLIKESVGSLCSDIIEAEDSVFKVVIGLKALHAFLFRLHSQPFRTRELQLNSAVEIAWLGHANDETIALLLKSLGLAWTLKEDGLFWISIDGNPVHAAVSLPVALALLDKLTKEHPSELTVKWLVHGIRLCKGEAVASGEELPAGISSAAFDGLMLSKWEEPEGAKGAWIIYHLPKQMSHTLAAYEITSADDCPERDPYDWVLEGSNDNGISWKELNSQQGQIFEERFLSKTFEILPQNHFLCNSFRLRVTAVKDSSKQNRLQIACIDFIALKP</sequence>
<keyword evidence="2" id="KW-0479">Metal-binding</keyword>
<feature type="compositionally biased region" description="Basic and acidic residues" evidence="4">
    <location>
        <begin position="9"/>
        <end position="23"/>
    </location>
</feature>
<dbReference type="Gene3D" id="2.60.120.260">
    <property type="entry name" value="Galactose-binding domain-like"/>
    <property type="match status" value="1"/>
</dbReference>
<keyword evidence="7" id="KW-1185">Reference proteome</keyword>
<dbReference type="GO" id="GO:0005634">
    <property type="term" value="C:nucleus"/>
    <property type="evidence" value="ECO:0007669"/>
    <property type="project" value="TreeGrafter"/>
</dbReference>
<dbReference type="SUPFAM" id="SSF54001">
    <property type="entry name" value="Cysteine proteinases"/>
    <property type="match status" value="1"/>
</dbReference>
<dbReference type="SMART" id="SM00460">
    <property type="entry name" value="TGc"/>
    <property type="match status" value="1"/>
</dbReference>
<evidence type="ECO:0000259" key="5">
    <source>
        <dbReference type="SMART" id="SM00460"/>
    </source>
</evidence>